<dbReference type="EMBL" id="FQVG01000021">
    <property type="protein sequence ID" value="SHE88008.1"/>
    <property type="molecule type" value="Genomic_DNA"/>
</dbReference>
<dbReference type="FunFam" id="1.10.10.10:FF:000079">
    <property type="entry name" value="GntR family transcriptional regulator"/>
    <property type="match status" value="1"/>
</dbReference>
<evidence type="ECO:0000313" key="6">
    <source>
        <dbReference type="Proteomes" id="UP000184423"/>
    </source>
</evidence>
<dbReference type="PROSITE" id="PS50949">
    <property type="entry name" value="HTH_GNTR"/>
    <property type="match status" value="1"/>
</dbReference>
<dbReference type="InterPro" id="IPR036388">
    <property type="entry name" value="WH-like_DNA-bd_sf"/>
</dbReference>
<dbReference type="InterPro" id="IPR036390">
    <property type="entry name" value="WH_DNA-bd_sf"/>
</dbReference>
<organism evidence="5 6">
    <name type="scientific">Caloramator proteoclasticus DSM 10124</name>
    <dbReference type="NCBI Taxonomy" id="1121262"/>
    <lineage>
        <taxon>Bacteria</taxon>
        <taxon>Bacillati</taxon>
        <taxon>Bacillota</taxon>
        <taxon>Clostridia</taxon>
        <taxon>Eubacteriales</taxon>
        <taxon>Clostridiaceae</taxon>
        <taxon>Caloramator</taxon>
    </lineage>
</organism>
<dbReference type="PANTHER" id="PTHR38445:SF9">
    <property type="entry name" value="HTH-TYPE TRANSCRIPTIONAL REPRESSOR YTRA"/>
    <property type="match status" value="1"/>
</dbReference>
<feature type="domain" description="HTH gntR-type" evidence="4">
    <location>
        <begin position="11"/>
        <end position="79"/>
    </location>
</feature>
<dbReference type="SUPFAM" id="SSF46785">
    <property type="entry name" value="Winged helix' DNA-binding domain"/>
    <property type="match status" value="1"/>
</dbReference>
<evidence type="ECO:0000256" key="3">
    <source>
        <dbReference type="ARBA" id="ARBA00023163"/>
    </source>
</evidence>
<evidence type="ECO:0000256" key="1">
    <source>
        <dbReference type="ARBA" id="ARBA00023015"/>
    </source>
</evidence>
<dbReference type="GO" id="GO:0003700">
    <property type="term" value="F:DNA-binding transcription factor activity"/>
    <property type="evidence" value="ECO:0007669"/>
    <property type="project" value="InterPro"/>
</dbReference>
<keyword evidence="1" id="KW-0805">Transcription regulation</keyword>
<dbReference type="Proteomes" id="UP000184423">
    <property type="component" value="Unassembled WGS sequence"/>
</dbReference>
<keyword evidence="6" id="KW-1185">Reference proteome</keyword>
<gene>
    <name evidence="5" type="ORF">SAMN02746091_01301</name>
</gene>
<dbReference type="AlphaFoldDB" id="A0A1M4X3C6"/>
<reference evidence="6" key="1">
    <citation type="submission" date="2016-11" db="EMBL/GenBank/DDBJ databases">
        <authorList>
            <person name="Varghese N."/>
            <person name="Submissions S."/>
        </authorList>
    </citation>
    <scope>NUCLEOTIDE SEQUENCE [LARGE SCALE GENOMIC DNA]</scope>
    <source>
        <strain evidence="6">DSM 10124</strain>
    </source>
</reference>
<proteinExistence type="predicted"/>
<dbReference type="CDD" id="cd07377">
    <property type="entry name" value="WHTH_GntR"/>
    <property type="match status" value="1"/>
</dbReference>
<dbReference type="Pfam" id="PF00392">
    <property type="entry name" value="GntR"/>
    <property type="match status" value="1"/>
</dbReference>
<dbReference type="GO" id="GO:0003677">
    <property type="term" value="F:DNA binding"/>
    <property type="evidence" value="ECO:0007669"/>
    <property type="project" value="UniProtKB-KW"/>
</dbReference>
<sequence>MNIVIDKKSGIPLYIQVKNQIMEQIKNGTLKVGTKMPTERELASMLNTSRNTISSAYKLLEQEGVIVSYQGKGTFVAEEAKTWKRHSINDKLLKIIDIALEESLEMGLSYDEFIALVINRVKEKQDILKNISAIFIECNIEQAKDFAKQLSKATGLNIIPLTIKDLEERNEEVQKILNGVQVIIATFNHVNEVKELTSDLNKEVLGVAITPCLETIVKIAKYPKGTKFGLVCISNEFQFKVQSALKSAGLDVDIIATTSRELNEIKNIINTSDVVIVSPGRRKEVKAIVGDKREIISFVYNLDQGSVKAVISKMVELKKI</sequence>
<accession>A0A1M4X3C6</accession>
<name>A0A1M4X3C6_9CLOT</name>
<keyword evidence="2" id="KW-0238">DNA-binding</keyword>
<dbReference type="PANTHER" id="PTHR38445">
    <property type="entry name" value="HTH-TYPE TRANSCRIPTIONAL REPRESSOR YTRA"/>
    <property type="match status" value="1"/>
</dbReference>
<dbReference type="Gene3D" id="1.10.10.10">
    <property type="entry name" value="Winged helix-like DNA-binding domain superfamily/Winged helix DNA-binding domain"/>
    <property type="match status" value="1"/>
</dbReference>
<evidence type="ECO:0000313" key="5">
    <source>
        <dbReference type="EMBL" id="SHE88008.1"/>
    </source>
</evidence>
<protein>
    <submittedName>
        <fullName evidence="5">Transcriptional regulator, GntR family</fullName>
    </submittedName>
</protein>
<dbReference type="RefSeq" id="WP_073248525.1">
    <property type="nucleotide sequence ID" value="NZ_FQVG01000021.1"/>
</dbReference>
<dbReference type="PRINTS" id="PR00035">
    <property type="entry name" value="HTHGNTR"/>
</dbReference>
<keyword evidence="3" id="KW-0804">Transcription</keyword>
<evidence type="ECO:0000256" key="2">
    <source>
        <dbReference type="ARBA" id="ARBA00023125"/>
    </source>
</evidence>
<dbReference type="InterPro" id="IPR000524">
    <property type="entry name" value="Tscrpt_reg_HTH_GntR"/>
</dbReference>
<dbReference type="SMART" id="SM00345">
    <property type="entry name" value="HTH_GNTR"/>
    <property type="match status" value="1"/>
</dbReference>
<evidence type="ECO:0000259" key="4">
    <source>
        <dbReference type="PROSITE" id="PS50949"/>
    </source>
</evidence>